<organism evidence="1 2">
    <name type="scientific">Rufibacter tibetensis</name>
    <dbReference type="NCBI Taxonomy" id="512763"/>
    <lineage>
        <taxon>Bacteria</taxon>
        <taxon>Pseudomonadati</taxon>
        <taxon>Bacteroidota</taxon>
        <taxon>Cytophagia</taxon>
        <taxon>Cytophagales</taxon>
        <taxon>Hymenobacteraceae</taxon>
        <taxon>Rufibacter</taxon>
    </lineage>
</organism>
<dbReference type="STRING" id="512763.DC20_03715"/>
<protein>
    <submittedName>
        <fullName evidence="1">Uncharacterized protein</fullName>
    </submittedName>
</protein>
<dbReference type="EMBL" id="CP012643">
    <property type="protein sequence ID" value="ALI98251.1"/>
    <property type="molecule type" value="Genomic_DNA"/>
</dbReference>
<proteinExistence type="predicted"/>
<dbReference type="Proteomes" id="UP000061382">
    <property type="component" value="Chromosome"/>
</dbReference>
<reference evidence="1 2" key="1">
    <citation type="submission" date="2015-08" db="EMBL/GenBank/DDBJ databases">
        <title>Complete genome sequence of Rufibacter tibetensis strain 1351t, a radiation-resistant bacterium from tibet plateau.</title>
        <authorList>
            <person name="Dai J."/>
        </authorList>
    </citation>
    <scope>NUCLEOTIDE SEQUENCE [LARGE SCALE GENOMIC DNA]</scope>
    <source>
        <strain evidence="1 2">1351</strain>
    </source>
</reference>
<accession>A0A0P0CV73</accession>
<sequence length="100" mass="11378">MENNTVLHHQLIEKESIPQLQFGSEDVLQDKDSKVRRQVDLERASRLGNGYQGKVELTFQVASGEILRVQTTIWQADKEYTTIKAGVTMPTRAILGVEFF</sequence>
<dbReference type="AlphaFoldDB" id="A0A0P0CV73"/>
<name>A0A0P0CV73_9BACT</name>
<keyword evidence="2" id="KW-1185">Reference proteome</keyword>
<dbReference type="RefSeq" id="WP_062542605.1">
    <property type="nucleotide sequence ID" value="NZ_CP012643.1"/>
</dbReference>
<gene>
    <name evidence="1" type="ORF">DC20_03715</name>
</gene>
<dbReference type="KEGG" id="rti:DC20_03715"/>
<evidence type="ECO:0000313" key="1">
    <source>
        <dbReference type="EMBL" id="ALI98251.1"/>
    </source>
</evidence>
<evidence type="ECO:0000313" key="2">
    <source>
        <dbReference type="Proteomes" id="UP000061382"/>
    </source>
</evidence>
<dbReference type="PATRIC" id="fig|512763.3.peg.829"/>
<dbReference type="OrthoDB" id="982075at2"/>